<dbReference type="OrthoDB" id="1711508at2759"/>
<organism evidence="3 4">
    <name type="scientific">Zancudomyces culisetae</name>
    <name type="common">Gut fungus</name>
    <name type="synonym">Smittium culisetae</name>
    <dbReference type="NCBI Taxonomy" id="1213189"/>
    <lineage>
        <taxon>Eukaryota</taxon>
        <taxon>Fungi</taxon>
        <taxon>Fungi incertae sedis</taxon>
        <taxon>Zoopagomycota</taxon>
        <taxon>Kickxellomycotina</taxon>
        <taxon>Harpellomycetes</taxon>
        <taxon>Harpellales</taxon>
        <taxon>Legeriomycetaceae</taxon>
        <taxon>Zancudomyces</taxon>
    </lineage>
</organism>
<dbReference type="AlphaFoldDB" id="A0A1R1PT26"/>
<dbReference type="Proteomes" id="UP000188320">
    <property type="component" value="Unassembled WGS sequence"/>
</dbReference>
<feature type="compositionally biased region" description="Basic and acidic residues" evidence="1">
    <location>
        <begin position="197"/>
        <end position="206"/>
    </location>
</feature>
<feature type="domain" description="FCP1 homology" evidence="2">
    <location>
        <begin position="674"/>
        <end position="928"/>
    </location>
</feature>
<proteinExistence type="predicted"/>
<accession>A0A1R1PT26</accession>
<dbReference type="PANTHER" id="PTHR12210">
    <property type="entry name" value="DULLARD PROTEIN PHOSPHATASE"/>
    <property type="match status" value="1"/>
</dbReference>
<dbReference type="Pfam" id="PF03031">
    <property type="entry name" value="NIF"/>
    <property type="match status" value="1"/>
</dbReference>
<feature type="region of interest" description="Disordered" evidence="1">
    <location>
        <begin position="314"/>
        <end position="385"/>
    </location>
</feature>
<feature type="compositionally biased region" description="Basic residues" evidence="1">
    <location>
        <begin position="174"/>
        <end position="183"/>
    </location>
</feature>
<keyword evidence="4" id="KW-1185">Reference proteome</keyword>
<dbReference type="SMART" id="SM00577">
    <property type="entry name" value="CPDc"/>
    <property type="match status" value="1"/>
</dbReference>
<feature type="compositionally biased region" description="Basic and acidic residues" evidence="1">
    <location>
        <begin position="357"/>
        <end position="385"/>
    </location>
</feature>
<feature type="compositionally biased region" description="Polar residues" evidence="1">
    <location>
        <begin position="241"/>
        <end position="261"/>
    </location>
</feature>
<feature type="region of interest" description="Disordered" evidence="1">
    <location>
        <begin position="440"/>
        <end position="563"/>
    </location>
</feature>
<feature type="region of interest" description="Disordered" evidence="1">
    <location>
        <begin position="858"/>
        <end position="877"/>
    </location>
</feature>
<dbReference type="EMBL" id="LSSK01000249">
    <property type="protein sequence ID" value="OMH84118.1"/>
    <property type="molecule type" value="Genomic_DNA"/>
</dbReference>
<dbReference type="InterPro" id="IPR023214">
    <property type="entry name" value="HAD_sf"/>
</dbReference>
<feature type="compositionally biased region" description="Basic and acidic residues" evidence="1">
    <location>
        <begin position="231"/>
        <end position="240"/>
    </location>
</feature>
<dbReference type="InterPro" id="IPR036412">
    <property type="entry name" value="HAD-like_sf"/>
</dbReference>
<feature type="compositionally biased region" description="Basic and acidic residues" evidence="1">
    <location>
        <begin position="81"/>
        <end position="98"/>
    </location>
</feature>
<feature type="region of interest" description="Disordered" evidence="1">
    <location>
        <begin position="932"/>
        <end position="953"/>
    </location>
</feature>
<feature type="compositionally biased region" description="Basic and acidic residues" evidence="1">
    <location>
        <begin position="161"/>
        <end position="170"/>
    </location>
</feature>
<evidence type="ECO:0000313" key="4">
    <source>
        <dbReference type="Proteomes" id="UP000188320"/>
    </source>
</evidence>
<feature type="compositionally biased region" description="Basic and acidic residues" evidence="1">
    <location>
        <begin position="215"/>
        <end position="224"/>
    </location>
</feature>
<comment type="caution">
    <text evidence="3">The sequence shown here is derived from an EMBL/GenBank/DDBJ whole genome shotgun (WGS) entry which is preliminary data.</text>
</comment>
<dbReference type="PROSITE" id="PS50969">
    <property type="entry name" value="FCP1"/>
    <property type="match status" value="1"/>
</dbReference>
<feature type="compositionally biased region" description="Low complexity" evidence="1">
    <location>
        <begin position="547"/>
        <end position="560"/>
    </location>
</feature>
<dbReference type="InterPro" id="IPR004274">
    <property type="entry name" value="FCP1_dom"/>
</dbReference>
<feature type="compositionally biased region" description="Polar residues" evidence="1">
    <location>
        <begin position="440"/>
        <end position="452"/>
    </location>
</feature>
<dbReference type="SUPFAM" id="SSF56784">
    <property type="entry name" value="HAD-like"/>
    <property type="match status" value="1"/>
</dbReference>
<dbReference type="Gene3D" id="3.40.50.1000">
    <property type="entry name" value="HAD superfamily/HAD-like"/>
    <property type="match status" value="1"/>
</dbReference>
<feature type="region of interest" description="Disordered" evidence="1">
    <location>
        <begin position="25"/>
        <end position="53"/>
    </location>
</feature>
<sequence length="966" mass="112797">MQGGKKPIITNIKGLAKRVMQDGKDLASHENKDNITNINTNKDKSKNTNTFTNTSTSTCLQYVNSERIKNFDPETLVQEQQQERGRGRGRGRGREKVGKKGNYIQSYEPSKEHEYSHTRGYGGEYDDYGSFTYRSRSQLSIKKNVENVNVQPVENENEKVKVKVVEENESRLSGNKKPKHKIQTHTENKSIDINTNNKDKDKDKSNNDGWLSDTWNDRPSKEFTDPSPRLPENKTFKDDYYNNTSTQKNQRSYSQNKNVHNTSRDDEYTRKLHSSTSVYKTEYHNKDEDYYKYYADNHRRDKYVEDRYYNHTMDERNRDYRARSSNDKQSQRDVLYPPRSSLPLPPQPASSSSSHYPRREYSEKEYNSTRANRDYDKNHKGYYDGRYDTYERYDRYDKSERYDNVNINTNKHEKSTRYAGYDEHYKYDNYKDYDDYASPTSWNTGSNSTNRVSRTENTHRYSLRSSSGFDSSHPYTKYTDSTAKSYYHSKSQKPPSRPYHKRFDDYDNNDNSNDRNNHNDINNDNNGYYGQSSSDRYAKVDGYSGEYSSSNRYNDSGSSYKNTTRYEGYESRMKKKHGKYYDYYNERDRKDADTNIVSNSNYNSNSTFTSDAAAAFDKWGKVDEIDNYTNVNENESENDSKGFNYNTKEQQKRQGNLSVEYIPNYNNYSVVKQPEDKKYLLVLDLNGTLVHRSKKSKRITKRPYLDEFLSFALQNFAVMVWSSAQPMNVAKMVRSIFNENQQQIEQLAAIWDRRYCHFIRPKSTTPITNYSPYDTSPIDSDTQSVTPSVVDFNLDDVIPATLENEGLLFGQYFMKSKTIKDLESIWNGFDLSQSAFKSLYKNTHYCYSHPQDDNLNFTTTRIPSSNSNSNGKREWNSKWNSSNTLLLDDSPGKASKQPNNHLCVSTFDNVYQDSDDTLLRVIDYLTEFLRNGGGKNSTKNQESEGSGTKISPSNISEYIYSFPFSQ</sequence>
<gene>
    <name evidence="3" type="ORF">AX774_g2369</name>
</gene>
<protein>
    <submittedName>
        <fullName evidence="3">Putative FCP1-like protein</fullName>
    </submittedName>
</protein>
<reference evidence="4" key="1">
    <citation type="submission" date="2017-01" db="EMBL/GenBank/DDBJ databases">
        <authorList>
            <person name="Wang Y."/>
            <person name="White M."/>
            <person name="Kvist S."/>
            <person name="Moncalvo J.-M."/>
        </authorList>
    </citation>
    <scope>NUCLEOTIDE SEQUENCE [LARGE SCALE GENOMIC DNA]</scope>
    <source>
        <strain evidence="4">COL-18-3</strain>
    </source>
</reference>
<feature type="region of interest" description="Disordered" evidence="1">
    <location>
        <begin position="71"/>
        <end position="119"/>
    </location>
</feature>
<evidence type="ECO:0000259" key="2">
    <source>
        <dbReference type="PROSITE" id="PS50969"/>
    </source>
</evidence>
<name>A0A1R1PT26_ZANCU</name>
<dbReference type="InterPro" id="IPR050365">
    <property type="entry name" value="TIM50"/>
</dbReference>
<feature type="compositionally biased region" description="Polar residues" evidence="1">
    <location>
        <begin position="936"/>
        <end position="953"/>
    </location>
</feature>
<evidence type="ECO:0000256" key="1">
    <source>
        <dbReference type="SAM" id="MobiDB-lite"/>
    </source>
</evidence>
<feature type="compositionally biased region" description="Polar residues" evidence="1">
    <location>
        <begin position="463"/>
        <end position="494"/>
    </location>
</feature>
<feature type="compositionally biased region" description="Basic and acidic residues" evidence="1">
    <location>
        <begin position="314"/>
        <end position="331"/>
    </location>
</feature>
<feature type="compositionally biased region" description="Polar residues" evidence="1">
    <location>
        <begin position="858"/>
        <end position="870"/>
    </location>
</feature>
<evidence type="ECO:0000313" key="3">
    <source>
        <dbReference type="EMBL" id="OMH84118.1"/>
    </source>
</evidence>
<feature type="region of interest" description="Disordered" evidence="1">
    <location>
        <begin position="161"/>
        <end position="267"/>
    </location>
</feature>